<gene>
    <name evidence="2" type="ORF">DDE74_04155</name>
</gene>
<sequence length="97" mass="9579">MPVMVSSYGSCRVGRLAAGGGGTCGGADDDGDGTGRGGAGRGGLRVGGRRLPAGQRGWAAAGPVRPAIPAGRPPTSRSRQWRPVAAGRSSAGPRRGR</sequence>
<evidence type="ECO:0000313" key="2">
    <source>
        <dbReference type="EMBL" id="AZS70236.1"/>
    </source>
</evidence>
<feature type="compositionally biased region" description="Low complexity" evidence="1">
    <location>
        <begin position="85"/>
        <end position="97"/>
    </location>
</feature>
<evidence type="ECO:0000256" key="1">
    <source>
        <dbReference type="SAM" id="MobiDB-lite"/>
    </source>
</evidence>
<feature type="region of interest" description="Disordered" evidence="1">
    <location>
        <begin position="19"/>
        <end position="97"/>
    </location>
</feature>
<dbReference type="EMBL" id="CP029042">
    <property type="protein sequence ID" value="AZS70236.1"/>
    <property type="molecule type" value="Genomic_DNA"/>
</dbReference>
<proteinExistence type="predicted"/>
<protein>
    <submittedName>
        <fullName evidence="2">Uncharacterized protein</fullName>
    </submittedName>
</protein>
<dbReference type="Proteomes" id="UP000275579">
    <property type="component" value="Chromosome"/>
</dbReference>
<name>A0A3Q9K6W5_9ACTN</name>
<dbReference type="AlphaFoldDB" id="A0A3Q9K6W5"/>
<evidence type="ECO:0000313" key="3">
    <source>
        <dbReference type="Proteomes" id="UP000275579"/>
    </source>
</evidence>
<feature type="compositionally biased region" description="Gly residues" evidence="1">
    <location>
        <begin position="34"/>
        <end position="46"/>
    </location>
</feature>
<accession>A0A3Q9K6W5</accession>
<organism evidence="2 3">
    <name type="scientific">Streptomyces lydicus</name>
    <dbReference type="NCBI Taxonomy" id="47763"/>
    <lineage>
        <taxon>Bacteria</taxon>
        <taxon>Bacillati</taxon>
        <taxon>Actinomycetota</taxon>
        <taxon>Actinomycetes</taxon>
        <taxon>Kitasatosporales</taxon>
        <taxon>Streptomycetaceae</taxon>
        <taxon>Streptomyces</taxon>
    </lineage>
</organism>
<reference evidence="2 3" key="1">
    <citation type="submission" date="2018-04" db="EMBL/GenBank/DDBJ databases">
        <title>Complete genome sequences of Streptomyces lydicus strain WYEC and characterization of antagonistic properties of biological control agents.</title>
        <authorList>
            <person name="Mariita R.M."/>
            <person name="Sello J.K."/>
        </authorList>
    </citation>
    <scope>NUCLEOTIDE SEQUENCE [LARGE SCALE GENOMIC DNA]</scope>
    <source>
        <strain evidence="2 3">WYEC 108</strain>
    </source>
</reference>